<name>A0AAU8STV4_9BURK</name>
<dbReference type="AlphaFoldDB" id="A0AAU8STV4"/>
<dbReference type="Proteomes" id="UP000032614">
    <property type="component" value="Chromosome 3"/>
</dbReference>
<proteinExistence type="predicted"/>
<dbReference type="EMBL" id="CP010025">
    <property type="protein sequence ID" value="AJZ56817.1"/>
    <property type="molecule type" value="Genomic_DNA"/>
</dbReference>
<sequence length="439" mass="48357">MRNVQKVRAASVVGRITRAQMSLAGLSDIAQNTASARTSPCGTHPQLSRTDMPQINPDILLWARETAGLSIEEAASALQLGGVRQPGAVILRAYESGEHAPSRPLLLKMVKVYRRPLLVFYLAEPPRRADRGEDFRTLPPDQRVESAGALDALVRDVHVRQRLVRTTLEEAEEAVAHSFVGSVTLDQPVADVVTRVARTLQFDRAAFRRTRTVEDAFAYLRDQVERTGVFVLLMGNLGSHHSNISPEVFRGFAIADDVAPFIAVNDQDAKSAWSFTLLHELIHIWLGQSGVSGGAPEQRVEKFCNDVASRLLLQDAELDDLPLGGMDLAGMAQRIGEFADARKISRPLVGYRLLQRGHISHPTWQQLSRIFRDSWLKERDAKAKRVGAPSYYTVRRHRLGGALLDLVKRTVDEGILTPTKAGRVLGVKPTNVATLLGGA</sequence>
<reference evidence="2 3" key="1">
    <citation type="journal article" date="2015" name="Genome Announc.">
        <title>Complete genome sequences for 59 burkholderia isolates, both pathogenic and near neighbor.</title>
        <authorList>
            <person name="Johnson S.L."/>
            <person name="Bishop-Lilly K.A."/>
            <person name="Ladner J.T."/>
            <person name="Daligault H.E."/>
            <person name="Davenport K.W."/>
            <person name="Jaissle J."/>
            <person name="Frey K.G."/>
            <person name="Koroleva G.I."/>
            <person name="Bruce D.C."/>
            <person name="Coyne S.R."/>
            <person name="Broomall S.M."/>
            <person name="Li P.E."/>
            <person name="Teshima H."/>
            <person name="Gibbons H.S."/>
            <person name="Palacios G.F."/>
            <person name="Rosenzweig C.N."/>
            <person name="Redden C.L."/>
            <person name="Xu Y."/>
            <person name="Minogue T.D."/>
            <person name="Chain P.S."/>
        </authorList>
    </citation>
    <scope>NUCLEOTIDE SEQUENCE [LARGE SCALE GENOMIC DNA]</scope>
    <source>
        <strain evidence="2 3">ATCC BAA-463</strain>
    </source>
</reference>
<protein>
    <recommendedName>
        <fullName evidence="1">HTH cro/C1-type domain-containing protein</fullName>
    </recommendedName>
</protein>
<dbReference type="CDD" id="cd00093">
    <property type="entry name" value="HTH_XRE"/>
    <property type="match status" value="1"/>
</dbReference>
<dbReference type="PANTHER" id="PTHR43236:SF2">
    <property type="entry name" value="BLL0069 PROTEIN"/>
    <property type="match status" value="1"/>
</dbReference>
<dbReference type="SMART" id="SM00530">
    <property type="entry name" value="HTH_XRE"/>
    <property type="match status" value="1"/>
</dbReference>
<dbReference type="InterPro" id="IPR052345">
    <property type="entry name" value="Rad_response_metalloprotease"/>
</dbReference>
<evidence type="ECO:0000259" key="1">
    <source>
        <dbReference type="SMART" id="SM00530"/>
    </source>
</evidence>
<dbReference type="Gene3D" id="1.10.10.2910">
    <property type="match status" value="1"/>
</dbReference>
<dbReference type="KEGG" id="bfn:OI25_7573"/>
<dbReference type="InterPro" id="IPR001387">
    <property type="entry name" value="Cro/C1-type_HTH"/>
</dbReference>
<accession>A0AAU8STV4</accession>
<dbReference type="InterPro" id="IPR010359">
    <property type="entry name" value="IrrE_HExxH"/>
</dbReference>
<organism evidence="2 3">
    <name type="scientific">Paraburkholderia fungorum</name>
    <dbReference type="NCBI Taxonomy" id="134537"/>
    <lineage>
        <taxon>Bacteria</taxon>
        <taxon>Pseudomonadati</taxon>
        <taxon>Pseudomonadota</taxon>
        <taxon>Betaproteobacteria</taxon>
        <taxon>Burkholderiales</taxon>
        <taxon>Burkholderiaceae</taxon>
        <taxon>Paraburkholderia</taxon>
    </lineage>
</organism>
<dbReference type="PANTHER" id="PTHR43236">
    <property type="entry name" value="ANTITOXIN HIGA1"/>
    <property type="match status" value="1"/>
</dbReference>
<dbReference type="Pfam" id="PF06114">
    <property type="entry name" value="Peptidase_M78"/>
    <property type="match status" value="1"/>
</dbReference>
<evidence type="ECO:0000313" key="2">
    <source>
        <dbReference type="EMBL" id="AJZ56817.1"/>
    </source>
</evidence>
<evidence type="ECO:0000313" key="3">
    <source>
        <dbReference type="Proteomes" id="UP000032614"/>
    </source>
</evidence>
<gene>
    <name evidence="2" type="ORF">OI25_7573</name>
</gene>
<feature type="domain" description="HTH cro/C1-type" evidence="1">
    <location>
        <begin position="59"/>
        <end position="120"/>
    </location>
</feature>